<dbReference type="CDD" id="cd00730">
    <property type="entry name" value="rubredoxin"/>
    <property type="match status" value="1"/>
</dbReference>
<evidence type="ECO:0000256" key="7">
    <source>
        <dbReference type="PIRNR" id="PIRNR000071"/>
    </source>
</evidence>
<dbReference type="RefSeq" id="WP_230739957.1">
    <property type="nucleotide sequence ID" value="NZ_PGCK01000001.1"/>
</dbReference>
<sequence length="54" mass="6174">MSRWRCTICEYVYDPADGDTQYPVPPGTAFEDLPDDWTCPLCGAEKALFEKIEE</sequence>
<dbReference type="PANTHER" id="PTHR47627">
    <property type="entry name" value="RUBREDOXIN"/>
    <property type="match status" value="1"/>
</dbReference>
<evidence type="ECO:0000256" key="5">
    <source>
        <dbReference type="ARBA" id="ARBA00022982"/>
    </source>
</evidence>
<dbReference type="FunFam" id="2.20.28.10:FF:000001">
    <property type="entry name" value="Rubredoxin"/>
    <property type="match status" value="1"/>
</dbReference>
<comment type="cofactor">
    <cofactor evidence="7 8">
        <name>Fe(3+)</name>
        <dbReference type="ChEBI" id="CHEBI:29034"/>
    </cofactor>
    <text evidence="7 8">Binds 1 Fe(3+) ion per subunit.</text>
</comment>
<accession>A0AAP2RA62</accession>
<dbReference type="GO" id="GO:0005506">
    <property type="term" value="F:iron ion binding"/>
    <property type="evidence" value="ECO:0007669"/>
    <property type="project" value="InterPro"/>
</dbReference>
<feature type="binding site" evidence="8">
    <location>
        <position position="6"/>
    </location>
    <ligand>
        <name>Fe cation</name>
        <dbReference type="ChEBI" id="CHEBI:24875"/>
    </ligand>
</feature>
<keyword evidence="6 7" id="KW-0408">Iron</keyword>
<gene>
    <name evidence="10" type="ORF">CUJ83_01890</name>
</gene>
<evidence type="ECO:0000259" key="9">
    <source>
        <dbReference type="PROSITE" id="PS50903"/>
    </source>
</evidence>
<keyword evidence="11" id="KW-1185">Reference proteome</keyword>
<evidence type="ECO:0000313" key="11">
    <source>
        <dbReference type="Proteomes" id="UP001320159"/>
    </source>
</evidence>
<keyword evidence="4 7" id="KW-0479">Metal-binding</keyword>
<dbReference type="GO" id="GO:0043448">
    <property type="term" value="P:alkane catabolic process"/>
    <property type="evidence" value="ECO:0007669"/>
    <property type="project" value="TreeGrafter"/>
</dbReference>
<keyword evidence="3 7" id="KW-0813">Transport</keyword>
<dbReference type="Proteomes" id="UP001320159">
    <property type="component" value="Unassembled WGS sequence"/>
</dbReference>
<dbReference type="GO" id="GO:0009055">
    <property type="term" value="F:electron transfer activity"/>
    <property type="evidence" value="ECO:0007669"/>
    <property type="project" value="InterPro"/>
</dbReference>
<dbReference type="PROSITE" id="PS50903">
    <property type="entry name" value="RUBREDOXIN_LIKE"/>
    <property type="match status" value="1"/>
</dbReference>
<organism evidence="10 11">
    <name type="scientific">Methanooceanicella nereidis</name>
    <dbReference type="NCBI Taxonomy" id="2052831"/>
    <lineage>
        <taxon>Archaea</taxon>
        <taxon>Methanobacteriati</taxon>
        <taxon>Methanobacteriota</taxon>
        <taxon>Stenosarchaea group</taxon>
        <taxon>Methanomicrobia</taxon>
        <taxon>Methanocellales</taxon>
        <taxon>Methanocellaceae</taxon>
        <taxon>Methanooceanicella</taxon>
    </lineage>
</organism>
<evidence type="ECO:0000313" key="10">
    <source>
        <dbReference type="EMBL" id="MCD1293746.1"/>
    </source>
</evidence>
<keyword evidence="5 7" id="KW-0249">Electron transport</keyword>
<dbReference type="Gene3D" id="2.20.28.10">
    <property type="match status" value="1"/>
</dbReference>
<dbReference type="SUPFAM" id="SSF57802">
    <property type="entry name" value="Rubredoxin-like"/>
    <property type="match status" value="1"/>
</dbReference>
<feature type="binding site" evidence="8">
    <location>
        <position position="39"/>
    </location>
    <ligand>
        <name>Fe cation</name>
        <dbReference type="ChEBI" id="CHEBI:24875"/>
    </ligand>
</feature>
<comment type="function">
    <text evidence="1 7">Rubredoxin is a small nonheme, iron protein lacking acid-labile sulfide. Its single Fe, chelated to 4 Cys, functions as an electron acceptor and may also stabilize the conformation of the molecule.</text>
</comment>
<evidence type="ECO:0000256" key="6">
    <source>
        <dbReference type="ARBA" id="ARBA00023004"/>
    </source>
</evidence>
<dbReference type="InterPro" id="IPR018527">
    <property type="entry name" value="Rubredoxin_Fe_BS"/>
</dbReference>
<dbReference type="PROSITE" id="PS00202">
    <property type="entry name" value="RUBREDOXIN"/>
    <property type="match status" value="1"/>
</dbReference>
<dbReference type="InterPro" id="IPR024922">
    <property type="entry name" value="Rubredoxin"/>
</dbReference>
<evidence type="ECO:0000256" key="1">
    <source>
        <dbReference type="ARBA" id="ARBA00002360"/>
    </source>
</evidence>
<dbReference type="PIRSF" id="PIRSF000071">
    <property type="entry name" value="Rubredoxin"/>
    <property type="match status" value="1"/>
</dbReference>
<proteinExistence type="inferred from homology"/>
<evidence type="ECO:0000256" key="3">
    <source>
        <dbReference type="ARBA" id="ARBA00022448"/>
    </source>
</evidence>
<evidence type="ECO:0000256" key="8">
    <source>
        <dbReference type="PIRSR" id="PIRSR000071-1"/>
    </source>
</evidence>
<feature type="binding site" evidence="8">
    <location>
        <position position="9"/>
    </location>
    <ligand>
        <name>Fe cation</name>
        <dbReference type="ChEBI" id="CHEBI:24875"/>
    </ligand>
</feature>
<dbReference type="Pfam" id="PF00301">
    <property type="entry name" value="Rubredoxin"/>
    <property type="match status" value="1"/>
</dbReference>
<comment type="caution">
    <text evidence="10">The sequence shown here is derived from an EMBL/GenBank/DDBJ whole genome shotgun (WGS) entry which is preliminary data.</text>
</comment>
<protein>
    <recommendedName>
        <fullName evidence="7">Rubredoxin</fullName>
    </recommendedName>
</protein>
<comment type="similarity">
    <text evidence="2 7">Belongs to the rubredoxin family.</text>
</comment>
<dbReference type="InterPro" id="IPR024935">
    <property type="entry name" value="Rubredoxin_dom"/>
</dbReference>
<name>A0AAP2RA62_9EURY</name>
<feature type="domain" description="Rubredoxin-like" evidence="9">
    <location>
        <begin position="1"/>
        <end position="52"/>
    </location>
</feature>
<evidence type="ECO:0000256" key="2">
    <source>
        <dbReference type="ARBA" id="ARBA00005337"/>
    </source>
</evidence>
<dbReference type="PRINTS" id="PR00163">
    <property type="entry name" value="RUBREDOXIN"/>
</dbReference>
<dbReference type="AlphaFoldDB" id="A0AAP2RA62"/>
<reference evidence="10 11" key="1">
    <citation type="submission" date="2017-11" db="EMBL/GenBank/DDBJ databases">
        <title>Isolation and Characterization of Family Methanocellaceae Species from Potential Methane Hydrate Area Offshore Southwestern Taiwan.</title>
        <authorList>
            <person name="Zhang W.-L."/>
            <person name="Chen W.-C."/>
            <person name="Lai M.-C."/>
            <person name="Chen S.-C."/>
        </authorList>
    </citation>
    <scope>NUCLEOTIDE SEQUENCE [LARGE SCALE GENOMIC DNA]</scope>
    <source>
        <strain evidence="10 11">CWC-04</strain>
    </source>
</reference>
<dbReference type="PANTHER" id="PTHR47627:SF1">
    <property type="entry name" value="RUBREDOXIN-1-RELATED"/>
    <property type="match status" value="1"/>
</dbReference>
<dbReference type="InterPro" id="IPR024934">
    <property type="entry name" value="Rubredoxin-like_dom"/>
</dbReference>
<dbReference type="InterPro" id="IPR050526">
    <property type="entry name" value="Rubredoxin_ET"/>
</dbReference>
<feature type="binding site" evidence="8">
    <location>
        <position position="42"/>
    </location>
    <ligand>
        <name>Fe cation</name>
        <dbReference type="ChEBI" id="CHEBI:24875"/>
    </ligand>
</feature>
<evidence type="ECO:0000256" key="4">
    <source>
        <dbReference type="ARBA" id="ARBA00022723"/>
    </source>
</evidence>
<dbReference type="EMBL" id="PGCK01000001">
    <property type="protein sequence ID" value="MCD1293746.1"/>
    <property type="molecule type" value="Genomic_DNA"/>
</dbReference>